<evidence type="ECO:0008006" key="11">
    <source>
        <dbReference type="Google" id="ProtNLM"/>
    </source>
</evidence>
<reference evidence="9" key="1">
    <citation type="submission" date="2023-01" db="EMBL/GenBank/DDBJ databases">
        <title>Metagenome sequencing of chrysophaentin producing Chrysophaeum taylorii.</title>
        <authorList>
            <person name="Davison J."/>
            <person name="Bewley C."/>
        </authorList>
    </citation>
    <scope>NUCLEOTIDE SEQUENCE</scope>
    <source>
        <strain evidence="9">NIES-1699</strain>
    </source>
</reference>
<evidence type="ECO:0000256" key="4">
    <source>
        <dbReference type="ARBA" id="ARBA00022729"/>
    </source>
</evidence>
<dbReference type="InterPro" id="IPR019330">
    <property type="entry name" value="MESD"/>
</dbReference>
<dbReference type="GO" id="GO:0006457">
    <property type="term" value="P:protein folding"/>
    <property type="evidence" value="ECO:0007669"/>
    <property type="project" value="InterPro"/>
</dbReference>
<evidence type="ECO:0000256" key="3">
    <source>
        <dbReference type="ARBA" id="ARBA00022687"/>
    </source>
</evidence>
<feature type="region of interest" description="Disordered" evidence="7">
    <location>
        <begin position="177"/>
        <end position="218"/>
    </location>
</feature>
<evidence type="ECO:0000256" key="2">
    <source>
        <dbReference type="ARBA" id="ARBA00011068"/>
    </source>
</evidence>
<comment type="similarity">
    <text evidence="2">Belongs to the MESD family.</text>
</comment>
<dbReference type="EMBL" id="JAQMWT010000551">
    <property type="protein sequence ID" value="KAJ8599665.1"/>
    <property type="molecule type" value="Genomic_DNA"/>
</dbReference>
<dbReference type="Proteomes" id="UP001230188">
    <property type="component" value="Unassembled WGS sequence"/>
</dbReference>
<keyword evidence="4 8" id="KW-0732">Signal</keyword>
<evidence type="ECO:0000256" key="7">
    <source>
        <dbReference type="SAM" id="MobiDB-lite"/>
    </source>
</evidence>
<evidence type="ECO:0000256" key="8">
    <source>
        <dbReference type="SAM" id="SignalP"/>
    </source>
</evidence>
<keyword evidence="5" id="KW-0256">Endoplasmic reticulum</keyword>
<dbReference type="Pfam" id="PF10185">
    <property type="entry name" value="Mesd"/>
    <property type="match status" value="1"/>
</dbReference>
<sequence length="218" mass="24533">MMVRGAALVILLQVCVVGKKKDWKSIDLEKVAEEWAQSDEAEELETEHDAYEKEVNRRKAAMGGGGLDLESLKKMKPDDIKSRFAHQQSNAGMAMIFVTLSEYNDGEPWTTEAEDKIAGVFTALLQTGGLKVSAYRIDPRRLLVTMQTGWYGRDVIDFMLTQPKVMKCTWDNTDYVNPDVPQVEPPPREQKPHPPPKKKSSKSKKKKKKKEVGGDGIL</sequence>
<dbReference type="PANTHER" id="PTHR17600">
    <property type="entry name" value="MESODERM DEVELOPMENT CANDIDATE 2"/>
    <property type="match status" value="1"/>
</dbReference>
<feature type="signal peptide" evidence="8">
    <location>
        <begin position="1"/>
        <end position="18"/>
    </location>
</feature>
<feature type="chain" id="PRO_5042125077" description="Mesoderm development candidate 2" evidence="8">
    <location>
        <begin position="19"/>
        <end position="218"/>
    </location>
</feature>
<gene>
    <name evidence="9" type="ORF">CTAYLR_005416</name>
</gene>
<feature type="compositionally biased region" description="Basic residues" evidence="7">
    <location>
        <begin position="194"/>
        <end position="210"/>
    </location>
</feature>
<keyword evidence="3" id="KW-0879">Wnt signaling pathway</keyword>
<comment type="subcellular location">
    <subcellularLocation>
        <location evidence="1">Endoplasmic reticulum</location>
    </subcellularLocation>
</comment>
<keyword evidence="10" id="KW-1185">Reference proteome</keyword>
<keyword evidence="6" id="KW-0143">Chaperone</keyword>
<evidence type="ECO:0000313" key="10">
    <source>
        <dbReference type="Proteomes" id="UP001230188"/>
    </source>
</evidence>
<evidence type="ECO:0000256" key="5">
    <source>
        <dbReference type="ARBA" id="ARBA00022824"/>
    </source>
</evidence>
<comment type="caution">
    <text evidence="9">The sequence shown here is derived from an EMBL/GenBank/DDBJ whole genome shotgun (WGS) entry which is preliminary data.</text>
</comment>
<evidence type="ECO:0000256" key="6">
    <source>
        <dbReference type="ARBA" id="ARBA00023186"/>
    </source>
</evidence>
<proteinExistence type="inferred from homology"/>
<name>A0AAD7U8A0_9STRA</name>
<dbReference type="GO" id="GO:0016055">
    <property type="term" value="P:Wnt signaling pathway"/>
    <property type="evidence" value="ECO:0007669"/>
    <property type="project" value="UniProtKB-KW"/>
</dbReference>
<dbReference type="AlphaFoldDB" id="A0AAD7U8A0"/>
<dbReference type="GO" id="GO:0005783">
    <property type="term" value="C:endoplasmic reticulum"/>
    <property type="evidence" value="ECO:0007669"/>
    <property type="project" value="UniProtKB-SubCell"/>
</dbReference>
<accession>A0AAD7U8A0</accession>
<dbReference type="PANTHER" id="PTHR17600:SF2">
    <property type="entry name" value="LRP CHAPERONE MESD"/>
    <property type="match status" value="1"/>
</dbReference>
<organism evidence="9 10">
    <name type="scientific">Chrysophaeum taylorii</name>
    <dbReference type="NCBI Taxonomy" id="2483200"/>
    <lineage>
        <taxon>Eukaryota</taxon>
        <taxon>Sar</taxon>
        <taxon>Stramenopiles</taxon>
        <taxon>Ochrophyta</taxon>
        <taxon>Pelagophyceae</taxon>
        <taxon>Pelagomonadales</taxon>
        <taxon>Pelagomonadaceae</taxon>
        <taxon>Chrysophaeum</taxon>
    </lineage>
</organism>
<evidence type="ECO:0000313" key="9">
    <source>
        <dbReference type="EMBL" id="KAJ8599665.1"/>
    </source>
</evidence>
<protein>
    <recommendedName>
        <fullName evidence="11">Mesoderm development candidate 2</fullName>
    </recommendedName>
</protein>
<evidence type="ECO:0000256" key="1">
    <source>
        <dbReference type="ARBA" id="ARBA00004240"/>
    </source>
</evidence>
<dbReference type="Gene3D" id="3.30.70.260">
    <property type="match status" value="1"/>
</dbReference>